<dbReference type="InterPro" id="IPR007197">
    <property type="entry name" value="rSAM"/>
</dbReference>
<evidence type="ECO:0000256" key="1">
    <source>
        <dbReference type="ARBA" id="ARBA00001966"/>
    </source>
</evidence>
<feature type="domain" description="Elp3/MiaA/NifB-like radical SAM core" evidence="7">
    <location>
        <begin position="241"/>
        <end position="456"/>
    </location>
</feature>
<dbReference type="SMART" id="SM00729">
    <property type="entry name" value="Elp3"/>
    <property type="match status" value="1"/>
</dbReference>
<dbReference type="PANTHER" id="PTHR43409:SF16">
    <property type="entry name" value="SLR0320 PROTEIN"/>
    <property type="match status" value="1"/>
</dbReference>
<reference evidence="8 9" key="1">
    <citation type="journal article" date="2016" name="Nat. Commun.">
        <title>Thousands of microbial genomes shed light on interconnected biogeochemical processes in an aquifer system.</title>
        <authorList>
            <person name="Anantharaman K."/>
            <person name="Brown C.T."/>
            <person name="Hug L.A."/>
            <person name="Sharon I."/>
            <person name="Castelle C.J."/>
            <person name="Probst A.J."/>
            <person name="Thomas B.C."/>
            <person name="Singh A."/>
            <person name="Wilkins M.J."/>
            <person name="Karaoz U."/>
            <person name="Brodie E.L."/>
            <person name="Williams K.H."/>
            <person name="Hubbard S.S."/>
            <person name="Banfield J.F."/>
        </authorList>
    </citation>
    <scope>NUCLEOTIDE SEQUENCE [LARGE SCALE GENOMIC DNA]</scope>
</reference>
<organism evidence="8 9">
    <name type="scientific">Candidatus Daviesbacteria bacterium RIFCSPLOWO2_02_FULL_41_8</name>
    <dbReference type="NCBI Taxonomy" id="1797798"/>
    <lineage>
        <taxon>Bacteria</taxon>
        <taxon>Candidatus Daviesiibacteriota</taxon>
    </lineage>
</organism>
<evidence type="ECO:0000256" key="4">
    <source>
        <dbReference type="ARBA" id="ARBA00023004"/>
    </source>
</evidence>
<dbReference type="SUPFAM" id="SSF102114">
    <property type="entry name" value="Radical SAM enzymes"/>
    <property type="match status" value="1"/>
</dbReference>
<evidence type="ECO:0000259" key="7">
    <source>
        <dbReference type="SMART" id="SM00729"/>
    </source>
</evidence>
<dbReference type="Pfam" id="PF04055">
    <property type="entry name" value="Radical_SAM"/>
    <property type="match status" value="1"/>
</dbReference>
<dbReference type="EMBL" id="MFDZ01000007">
    <property type="protein sequence ID" value="OGE78686.1"/>
    <property type="molecule type" value="Genomic_DNA"/>
</dbReference>
<evidence type="ECO:0000256" key="3">
    <source>
        <dbReference type="ARBA" id="ARBA00022723"/>
    </source>
</evidence>
<dbReference type="SFLD" id="SFLDS00029">
    <property type="entry name" value="Radical_SAM"/>
    <property type="match status" value="1"/>
</dbReference>
<dbReference type="GO" id="GO:0003824">
    <property type="term" value="F:catalytic activity"/>
    <property type="evidence" value="ECO:0007669"/>
    <property type="project" value="InterPro"/>
</dbReference>
<dbReference type="InterPro" id="IPR051198">
    <property type="entry name" value="BchE-like"/>
</dbReference>
<dbReference type="AlphaFoldDB" id="A0A1F5NLU0"/>
<evidence type="ECO:0000313" key="9">
    <source>
        <dbReference type="Proteomes" id="UP000176578"/>
    </source>
</evidence>
<dbReference type="Gene3D" id="3.20.20.70">
    <property type="entry name" value="Aldolase class I"/>
    <property type="match status" value="1"/>
</dbReference>
<dbReference type="SFLD" id="SFLDG01082">
    <property type="entry name" value="B12-binding_domain_containing"/>
    <property type="match status" value="1"/>
</dbReference>
<accession>A0A1F5NLU0</accession>
<dbReference type="Proteomes" id="UP000176578">
    <property type="component" value="Unassembled WGS sequence"/>
</dbReference>
<keyword evidence="3" id="KW-0479">Metal-binding</keyword>
<dbReference type="Gene3D" id="3.40.50.280">
    <property type="entry name" value="Cobalamin-binding domain"/>
    <property type="match status" value="1"/>
</dbReference>
<dbReference type="InterPro" id="IPR006638">
    <property type="entry name" value="Elp3/MiaA/NifB-like_rSAM"/>
</dbReference>
<keyword evidence="5" id="KW-0411">Iron-sulfur</keyword>
<name>A0A1F5NLU0_9BACT</name>
<comment type="caution">
    <text evidence="8">The sequence shown here is derived from an EMBL/GenBank/DDBJ whole genome shotgun (WGS) entry which is preliminary data.</text>
</comment>
<dbReference type="InterPro" id="IPR013785">
    <property type="entry name" value="Aldolase_TIM"/>
</dbReference>
<comment type="cofactor">
    <cofactor evidence="1">
        <name>[4Fe-4S] cluster</name>
        <dbReference type="ChEBI" id="CHEBI:49883"/>
    </cofactor>
</comment>
<keyword evidence="2" id="KW-0949">S-adenosyl-L-methionine</keyword>
<dbReference type="GO" id="GO:0051536">
    <property type="term" value="F:iron-sulfur cluster binding"/>
    <property type="evidence" value="ECO:0007669"/>
    <property type="project" value="UniProtKB-KW"/>
</dbReference>
<feature type="region of interest" description="Disordered" evidence="6">
    <location>
        <begin position="120"/>
        <end position="144"/>
    </location>
</feature>
<protein>
    <recommendedName>
        <fullName evidence="7">Elp3/MiaA/NifB-like radical SAM core domain-containing protein</fullName>
    </recommendedName>
</protein>
<sequence>MKIIPLIPASESSPKPVIKKPSKKIRVGLVQLNNVFSGQTYFPLSVGLLQAYAQKFLAYPEDYEFMIPIIDWLRPEEAGEILSNADIVGYSMYGWNEQHLLTYAKEVKKRNPNVINIFGGPQVPDSHKQFQRTRKSDPSPEDLKRERLGWTEEFHRRNEFIDLACHGEGERVFTAVLNQMAVDNCRNKNSLPSVSYLDSDGFFHHNPKLERMNDKELTETPSPYLEGVFDPLVAKYPNMVFIAMWETNRGCPYQCTYCDWGGAIEDRVSKYPMETRIHPEALWFGRREIRTVFCADANYGIFPRDVQISEYLAEAKRLYDFPKGVSVQNAKNPKEHTVRALIVLERAGLNRATVMAQQSMNPETLKLVRRENMKLDEYFKMQKMAAKEGVNTMTDIIFPMPAETYKSIAGGIETLISNGQHNRIQFGIISLWPNTEMNDPEYQELHGIESVRAKIINVHGKKMTADSGIDEWQYLAIATKSMPRSDWVKSRVLTWMTDVVYFNKLLQIPAIVLNRYGLRYIDFIELFMNNFSRFGDYPILSEIYSFLIKTAQDIQDGRQEEFVHSKKWLDIYWPVGEYIFIKLCVENKFEEFYKEVENVLELLLREKSINIPNGLLHQSILLNRALIKVPFQTKDLELRLSYNVWDIYKSTLLENKLELMSGNYTYIIDRTSEVWNSWEEWYEKVVWYCNRGGAYMYGKKNPHQEIAGHH</sequence>
<proteinExistence type="predicted"/>
<feature type="compositionally biased region" description="Basic and acidic residues" evidence="6">
    <location>
        <begin position="134"/>
        <end position="144"/>
    </location>
</feature>
<gene>
    <name evidence="8" type="ORF">A3J19_05005</name>
</gene>
<evidence type="ECO:0000256" key="5">
    <source>
        <dbReference type="ARBA" id="ARBA00023014"/>
    </source>
</evidence>
<dbReference type="GO" id="GO:0046872">
    <property type="term" value="F:metal ion binding"/>
    <property type="evidence" value="ECO:0007669"/>
    <property type="project" value="UniProtKB-KW"/>
</dbReference>
<dbReference type="PANTHER" id="PTHR43409">
    <property type="entry name" value="ANAEROBIC MAGNESIUM-PROTOPORPHYRIN IX MONOMETHYL ESTER CYCLASE-RELATED"/>
    <property type="match status" value="1"/>
</dbReference>
<evidence type="ECO:0000256" key="2">
    <source>
        <dbReference type="ARBA" id="ARBA00022691"/>
    </source>
</evidence>
<evidence type="ECO:0000256" key="6">
    <source>
        <dbReference type="SAM" id="MobiDB-lite"/>
    </source>
</evidence>
<dbReference type="InterPro" id="IPR058240">
    <property type="entry name" value="rSAM_sf"/>
</dbReference>
<keyword evidence="4" id="KW-0408">Iron</keyword>
<dbReference type="GO" id="GO:0005829">
    <property type="term" value="C:cytosol"/>
    <property type="evidence" value="ECO:0007669"/>
    <property type="project" value="TreeGrafter"/>
</dbReference>
<evidence type="ECO:0000313" key="8">
    <source>
        <dbReference type="EMBL" id="OGE78686.1"/>
    </source>
</evidence>